<dbReference type="SUPFAM" id="SSF51261">
    <property type="entry name" value="Duplicated hybrid motif"/>
    <property type="match status" value="1"/>
</dbReference>
<dbReference type="RefSeq" id="WP_229801068.1">
    <property type="nucleotide sequence ID" value="NZ_BMPB01000008.1"/>
</dbReference>
<evidence type="ECO:0000313" key="2">
    <source>
        <dbReference type="EMBL" id="MBB4623804.1"/>
    </source>
</evidence>
<dbReference type="Proteomes" id="UP000533637">
    <property type="component" value="Unassembled WGS sequence"/>
</dbReference>
<feature type="domain" description="M23ase beta-sheet core" evidence="1">
    <location>
        <begin position="88"/>
        <end position="183"/>
    </location>
</feature>
<name>A0ABR6KSL2_9BACT</name>
<comment type="caution">
    <text evidence="2">The sequence shown here is derived from an EMBL/GenBank/DDBJ whole genome shotgun (WGS) entry which is preliminary data.</text>
</comment>
<accession>A0ABR6KSL2</accession>
<gene>
    <name evidence="2" type="ORF">GGQ57_003720</name>
</gene>
<dbReference type="Gene3D" id="2.70.70.10">
    <property type="entry name" value="Glucose Permease (Domain IIA)"/>
    <property type="match status" value="1"/>
</dbReference>
<sequence length="278" mass="31308">MKYIIMFIIALMHLPVWEQPGIFPNRKQVIEQCLETVYTVKELRQIADSIHLTIDELCDYPVIFPIRKPCRVSSGFGMRYHPVYKRRKFHTGIDISESKGTPVFATGNGVVTRKGYCSGYGNFIEIEHAGGFRSFYAHLSRTVVNRGDTVSITQQIACVGNTGVTTGNHLHYEIRKGKRFLNPVGWCSYLSEILNNNNKQNQYEFSKISIPTRRGNYLPGTDTLVSFCRTAVPVGGGGHSLGRKRTDNEMARNYGAVSWFGIAGAKDIRKGRFAVCRN</sequence>
<dbReference type="InterPro" id="IPR016047">
    <property type="entry name" value="M23ase_b-sheet_dom"/>
</dbReference>
<organism evidence="2 3">
    <name type="scientific">Parabacteroides faecis</name>
    <dbReference type="NCBI Taxonomy" id="1217282"/>
    <lineage>
        <taxon>Bacteria</taxon>
        <taxon>Pseudomonadati</taxon>
        <taxon>Bacteroidota</taxon>
        <taxon>Bacteroidia</taxon>
        <taxon>Bacteroidales</taxon>
        <taxon>Tannerellaceae</taxon>
        <taxon>Parabacteroides</taxon>
    </lineage>
</organism>
<dbReference type="InterPro" id="IPR050570">
    <property type="entry name" value="Cell_wall_metabolism_enzyme"/>
</dbReference>
<dbReference type="PANTHER" id="PTHR21666:SF270">
    <property type="entry name" value="MUREIN HYDROLASE ACTIVATOR ENVC"/>
    <property type="match status" value="1"/>
</dbReference>
<evidence type="ECO:0000259" key="1">
    <source>
        <dbReference type="Pfam" id="PF01551"/>
    </source>
</evidence>
<keyword evidence="3" id="KW-1185">Reference proteome</keyword>
<dbReference type="PANTHER" id="PTHR21666">
    <property type="entry name" value="PEPTIDASE-RELATED"/>
    <property type="match status" value="1"/>
</dbReference>
<reference evidence="2 3" key="1">
    <citation type="submission" date="2020-08" db="EMBL/GenBank/DDBJ databases">
        <title>Genomic Encyclopedia of Type Strains, Phase IV (KMG-IV): sequencing the most valuable type-strain genomes for metagenomic binning, comparative biology and taxonomic classification.</title>
        <authorList>
            <person name="Goeker M."/>
        </authorList>
    </citation>
    <scope>NUCLEOTIDE SEQUENCE [LARGE SCALE GENOMIC DNA]</scope>
    <source>
        <strain evidence="2 3">DSM 102983</strain>
    </source>
</reference>
<proteinExistence type="predicted"/>
<dbReference type="EMBL" id="JACHOC010000007">
    <property type="protein sequence ID" value="MBB4623804.1"/>
    <property type="molecule type" value="Genomic_DNA"/>
</dbReference>
<dbReference type="InterPro" id="IPR011055">
    <property type="entry name" value="Dup_hybrid_motif"/>
</dbReference>
<protein>
    <recommendedName>
        <fullName evidence="1">M23ase beta-sheet core domain-containing protein</fullName>
    </recommendedName>
</protein>
<evidence type="ECO:0000313" key="3">
    <source>
        <dbReference type="Proteomes" id="UP000533637"/>
    </source>
</evidence>
<dbReference type="CDD" id="cd12797">
    <property type="entry name" value="M23_peptidase"/>
    <property type="match status" value="1"/>
</dbReference>
<dbReference type="Pfam" id="PF01551">
    <property type="entry name" value="Peptidase_M23"/>
    <property type="match status" value="1"/>
</dbReference>